<dbReference type="AlphaFoldDB" id="A0A6G1IW70"/>
<dbReference type="EMBL" id="MU005587">
    <property type="protein sequence ID" value="KAF2682497.1"/>
    <property type="molecule type" value="Genomic_DNA"/>
</dbReference>
<accession>A0A6G1IW70</accession>
<dbReference type="OrthoDB" id="4156665at2759"/>
<dbReference type="Proteomes" id="UP000799291">
    <property type="component" value="Unassembled WGS sequence"/>
</dbReference>
<gene>
    <name evidence="1" type="ORF">K458DRAFT_419910</name>
</gene>
<protein>
    <submittedName>
        <fullName evidence="1">Uncharacterized protein</fullName>
    </submittedName>
</protein>
<keyword evidence="2" id="KW-1185">Reference proteome</keyword>
<proteinExistence type="predicted"/>
<organism evidence="1 2">
    <name type="scientific">Lentithecium fluviatile CBS 122367</name>
    <dbReference type="NCBI Taxonomy" id="1168545"/>
    <lineage>
        <taxon>Eukaryota</taxon>
        <taxon>Fungi</taxon>
        <taxon>Dikarya</taxon>
        <taxon>Ascomycota</taxon>
        <taxon>Pezizomycotina</taxon>
        <taxon>Dothideomycetes</taxon>
        <taxon>Pleosporomycetidae</taxon>
        <taxon>Pleosporales</taxon>
        <taxon>Massarineae</taxon>
        <taxon>Lentitheciaceae</taxon>
        <taxon>Lentithecium</taxon>
    </lineage>
</organism>
<evidence type="ECO:0000313" key="1">
    <source>
        <dbReference type="EMBL" id="KAF2682497.1"/>
    </source>
</evidence>
<sequence length="200" mass="22713">MQQDDLNDANPLATRQTILERRAKMPLSERNPELAHKIKQMQLTIAPIIHVINGKPPPMFPKTMLQMFLLTEAQLDAMAAFYSQTNTPTSNAPSALASTDSLSSPPSLRLAYPWTMDWSRPCLSTDPTFPENCKFTDLERLKVKMRMFARFVGMRGAQTPTWEIRRHVEILANRIEWNVRGEAGARERGKIHWGGHASQS</sequence>
<reference evidence="1" key="1">
    <citation type="journal article" date="2020" name="Stud. Mycol.">
        <title>101 Dothideomycetes genomes: a test case for predicting lifestyles and emergence of pathogens.</title>
        <authorList>
            <person name="Haridas S."/>
            <person name="Albert R."/>
            <person name="Binder M."/>
            <person name="Bloem J."/>
            <person name="Labutti K."/>
            <person name="Salamov A."/>
            <person name="Andreopoulos B."/>
            <person name="Baker S."/>
            <person name="Barry K."/>
            <person name="Bills G."/>
            <person name="Bluhm B."/>
            <person name="Cannon C."/>
            <person name="Castanera R."/>
            <person name="Culley D."/>
            <person name="Daum C."/>
            <person name="Ezra D."/>
            <person name="Gonzalez J."/>
            <person name="Henrissat B."/>
            <person name="Kuo A."/>
            <person name="Liang C."/>
            <person name="Lipzen A."/>
            <person name="Lutzoni F."/>
            <person name="Magnuson J."/>
            <person name="Mondo S."/>
            <person name="Nolan M."/>
            <person name="Ohm R."/>
            <person name="Pangilinan J."/>
            <person name="Park H.-J."/>
            <person name="Ramirez L."/>
            <person name="Alfaro M."/>
            <person name="Sun H."/>
            <person name="Tritt A."/>
            <person name="Yoshinaga Y."/>
            <person name="Zwiers L.-H."/>
            <person name="Turgeon B."/>
            <person name="Goodwin S."/>
            <person name="Spatafora J."/>
            <person name="Crous P."/>
            <person name="Grigoriev I."/>
        </authorList>
    </citation>
    <scope>NUCLEOTIDE SEQUENCE</scope>
    <source>
        <strain evidence="1">CBS 122367</strain>
    </source>
</reference>
<evidence type="ECO:0000313" key="2">
    <source>
        <dbReference type="Proteomes" id="UP000799291"/>
    </source>
</evidence>
<name>A0A6G1IW70_9PLEO</name>